<reference evidence="1" key="1">
    <citation type="journal article" date="2014" name="Front. Microbiol.">
        <title>High frequency of phylogenetically diverse reductive dehalogenase-homologous genes in deep subseafloor sedimentary metagenomes.</title>
        <authorList>
            <person name="Kawai M."/>
            <person name="Futagami T."/>
            <person name="Toyoda A."/>
            <person name="Takaki Y."/>
            <person name="Nishi S."/>
            <person name="Hori S."/>
            <person name="Arai W."/>
            <person name="Tsubouchi T."/>
            <person name="Morono Y."/>
            <person name="Uchiyama I."/>
            <person name="Ito T."/>
            <person name="Fujiyama A."/>
            <person name="Inagaki F."/>
            <person name="Takami H."/>
        </authorList>
    </citation>
    <scope>NUCLEOTIDE SEQUENCE</scope>
    <source>
        <strain evidence="1">Expedition CK06-06</strain>
    </source>
</reference>
<dbReference type="InterPro" id="IPR024047">
    <property type="entry name" value="MM3350-like_sf"/>
</dbReference>
<dbReference type="SUPFAM" id="SSF159941">
    <property type="entry name" value="MM3350-like"/>
    <property type="match status" value="1"/>
</dbReference>
<gene>
    <name evidence="1" type="ORF">S01H1_75723</name>
</gene>
<organism evidence="1">
    <name type="scientific">marine sediment metagenome</name>
    <dbReference type="NCBI Taxonomy" id="412755"/>
    <lineage>
        <taxon>unclassified sequences</taxon>
        <taxon>metagenomes</taxon>
        <taxon>ecological metagenomes</taxon>
    </lineage>
</organism>
<accession>X0YS62</accession>
<evidence type="ECO:0000313" key="1">
    <source>
        <dbReference type="EMBL" id="GAG51238.1"/>
    </source>
</evidence>
<sequence>MSNSQTWEVSYDHLYLFSYQNRFGVWEEVHHPYMEEGSWTDEVMVGDVPLRVGQRMNYVFDFGDWRAPSGLEGRPGPSWIQHLSTL</sequence>
<dbReference type="AlphaFoldDB" id="X0YS62"/>
<proteinExistence type="predicted"/>
<comment type="caution">
    <text evidence="1">The sequence shown here is derived from an EMBL/GenBank/DDBJ whole genome shotgun (WGS) entry which is preliminary data.</text>
</comment>
<name>X0YS62_9ZZZZ</name>
<protein>
    <submittedName>
        <fullName evidence="1">Uncharacterized protein</fullName>
    </submittedName>
</protein>
<dbReference type="EMBL" id="BARS01050764">
    <property type="protein sequence ID" value="GAG51238.1"/>
    <property type="molecule type" value="Genomic_DNA"/>
</dbReference>